<dbReference type="AlphaFoldDB" id="A0A6C0LI37"/>
<evidence type="ECO:0000313" key="1">
    <source>
        <dbReference type="EMBL" id="QHU29665.1"/>
    </source>
</evidence>
<proteinExistence type="predicted"/>
<accession>A0A6C0LI37</accession>
<dbReference type="EMBL" id="MN740492">
    <property type="protein sequence ID" value="QHU29665.1"/>
    <property type="molecule type" value="Genomic_DNA"/>
</dbReference>
<sequence>MNYKLLIILMSSLILCSEAALNLRNHKNKTIANDNANANANANDNDNNNKINNTIKIVYTHLYNAFLFHCYQYYSKCIYNITFTFMNVTICTFIILFKDFYNNNI</sequence>
<organism evidence="1">
    <name type="scientific">viral metagenome</name>
    <dbReference type="NCBI Taxonomy" id="1070528"/>
    <lineage>
        <taxon>unclassified sequences</taxon>
        <taxon>metagenomes</taxon>
        <taxon>organismal metagenomes</taxon>
    </lineage>
</organism>
<protein>
    <submittedName>
        <fullName evidence="1">Uncharacterized protein</fullName>
    </submittedName>
</protein>
<name>A0A6C0LI37_9ZZZZ</name>
<reference evidence="1" key="1">
    <citation type="journal article" date="2020" name="Nature">
        <title>Giant virus diversity and host interactions through global metagenomics.</title>
        <authorList>
            <person name="Schulz F."/>
            <person name="Roux S."/>
            <person name="Paez-Espino D."/>
            <person name="Jungbluth S."/>
            <person name="Walsh D.A."/>
            <person name="Denef V.J."/>
            <person name="McMahon K.D."/>
            <person name="Konstantinidis K.T."/>
            <person name="Eloe-Fadrosh E.A."/>
            <person name="Kyrpides N.C."/>
            <person name="Woyke T."/>
        </authorList>
    </citation>
    <scope>NUCLEOTIDE SEQUENCE</scope>
    <source>
        <strain evidence="1">GVMAG-M-3300027804-48</strain>
    </source>
</reference>